<evidence type="ECO:0000256" key="1">
    <source>
        <dbReference type="ARBA" id="ARBA00023015"/>
    </source>
</evidence>
<dbReference type="PANTHER" id="PTHR43280:SF28">
    <property type="entry name" value="HTH-TYPE TRANSCRIPTIONAL ACTIVATOR RHAS"/>
    <property type="match status" value="1"/>
</dbReference>
<name>A0ABV1DXB4_9FIRM</name>
<dbReference type="Proteomes" id="UP001457898">
    <property type="component" value="Unassembled WGS sequence"/>
</dbReference>
<dbReference type="PANTHER" id="PTHR43280">
    <property type="entry name" value="ARAC-FAMILY TRANSCRIPTIONAL REGULATOR"/>
    <property type="match status" value="1"/>
</dbReference>
<dbReference type="InterPro" id="IPR037923">
    <property type="entry name" value="HTH-like"/>
</dbReference>
<keyword evidence="2" id="KW-0238">DNA-binding</keyword>
<dbReference type="EMBL" id="JBBMFP010000039">
    <property type="protein sequence ID" value="MEQ2434277.1"/>
    <property type="molecule type" value="Genomic_DNA"/>
</dbReference>
<keyword evidence="3" id="KW-0804">Transcription</keyword>
<evidence type="ECO:0000256" key="2">
    <source>
        <dbReference type="ARBA" id="ARBA00023125"/>
    </source>
</evidence>
<dbReference type="CDD" id="cd02208">
    <property type="entry name" value="cupin_RmlC-like"/>
    <property type="match status" value="1"/>
</dbReference>
<dbReference type="SUPFAM" id="SSF51215">
    <property type="entry name" value="Regulatory protein AraC"/>
    <property type="match status" value="1"/>
</dbReference>
<dbReference type="Gene3D" id="2.60.120.10">
    <property type="entry name" value="Jelly Rolls"/>
    <property type="match status" value="1"/>
</dbReference>
<sequence length="286" mass="32856">MIEDLKGMKETIAYDSSQFRLMKNQETEDYPPHWHTSIEIIMPLENGYQAVIGNECYKLNPLDLLFINSGEIHSLQAPATGKRLIFQAPLSLFYSIPGMGSALLLLPEAVCLTPASCPELFQEVSAKFKEIIREAEKSNYLADAWVSSAVIQIVLLLVRHNFEHTPRFTDVSFSSRREYMEKFTTVCQYIDTSFRENLTLEQAAEIAGFSKYHFSRLFKEFTGITFQEYLTRQRIRHAEELLTDSKISITDIALASGFSSVSNFNRSFQMYNHCSPSQFRKKLMHV</sequence>
<evidence type="ECO:0000259" key="4">
    <source>
        <dbReference type="PROSITE" id="PS01124"/>
    </source>
</evidence>
<evidence type="ECO:0000313" key="6">
    <source>
        <dbReference type="Proteomes" id="UP001457898"/>
    </source>
</evidence>
<proteinExistence type="predicted"/>
<dbReference type="InterPro" id="IPR014710">
    <property type="entry name" value="RmlC-like_jellyroll"/>
</dbReference>
<dbReference type="Gene3D" id="1.10.10.60">
    <property type="entry name" value="Homeodomain-like"/>
    <property type="match status" value="2"/>
</dbReference>
<protein>
    <submittedName>
        <fullName evidence="5">Helix-turn-helix domain-containing protein</fullName>
    </submittedName>
</protein>
<feature type="domain" description="HTH araC/xylS-type" evidence="4">
    <location>
        <begin position="184"/>
        <end position="282"/>
    </location>
</feature>
<accession>A0ABV1DXB4</accession>
<dbReference type="PROSITE" id="PS01124">
    <property type="entry name" value="HTH_ARAC_FAMILY_2"/>
    <property type="match status" value="1"/>
</dbReference>
<keyword evidence="1" id="KW-0805">Transcription regulation</keyword>
<dbReference type="SMART" id="SM00342">
    <property type="entry name" value="HTH_ARAC"/>
    <property type="match status" value="1"/>
</dbReference>
<dbReference type="InterPro" id="IPR018060">
    <property type="entry name" value="HTH_AraC"/>
</dbReference>
<dbReference type="Pfam" id="PF12833">
    <property type="entry name" value="HTH_18"/>
    <property type="match status" value="1"/>
</dbReference>
<comment type="caution">
    <text evidence="5">The sequence shown here is derived from an EMBL/GenBank/DDBJ whole genome shotgun (WGS) entry which is preliminary data.</text>
</comment>
<gene>
    <name evidence="5" type="ORF">WMO65_25100</name>
</gene>
<evidence type="ECO:0000256" key="3">
    <source>
        <dbReference type="ARBA" id="ARBA00023163"/>
    </source>
</evidence>
<evidence type="ECO:0000313" key="5">
    <source>
        <dbReference type="EMBL" id="MEQ2434277.1"/>
    </source>
</evidence>
<reference evidence="5 6" key="1">
    <citation type="submission" date="2024-03" db="EMBL/GenBank/DDBJ databases">
        <title>Human intestinal bacterial collection.</title>
        <authorList>
            <person name="Pauvert C."/>
            <person name="Hitch T.C.A."/>
            <person name="Clavel T."/>
        </authorList>
    </citation>
    <scope>NUCLEOTIDE SEQUENCE [LARGE SCALE GENOMIC DNA]</scope>
    <source>
        <strain evidence="5 6">CLA-SR-H028</strain>
    </source>
</reference>
<keyword evidence="6" id="KW-1185">Reference proteome</keyword>
<dbReference type="SUPFAM" id="SSF46689">
    <property type="entry name" value="Homeodomain-like"/>
    <property type="match status" value="2"/>
</dbReference>
<organism evidence="5 6">
    <name type="scientific">Blautia caccae</name>
    <dbReference type="NCBI Taxonomy" id="3133175"/>
    <lineage>
        <taxon>Bacteria</taxon>
        <taxon>Bacillati</taxon>
        <taxon>Bacillota</taxon>
        <taxon>Clostridia</taxon>
        <taxon>Lachnospirales</taxon>
        <taxon>Lachnospiraceae</taxon>
        <taxon>Blautia</taxon>
    </lineage>
</organism>
<dbReference type="RefSeq" id="WP_115625141.1">
    <property type="nucleotide sequence ID" value="NZ_JBBMFP010000039.1"/>
</dbReference>
<dbReference type="InterPro" id="IPR009057">
    <property type="entry name" value="Homeodomain-like_sf"/>
</dbReference>